<dbReference type="Pfam" id="PF13380">
    <property type="entry name" value="CoA_binding_2"/>
    <property type="match status" value="1"/>
</dbReference>
<dbReference type="PANTHER" id="PTHR33303">
    <property type="entry name" value="CYTOPLASMIC PROTEIN-RELATED"/>
    <property type="match status" value="1"/>
</dbReference>
<feature type="domain" description="CoA-binding" evidence="1">
    <location>
        <begin position="15"/>
        <end position="107"/>
    </location>
</feature>
<comment type="caution">
    <text evidence="2">The sequence shown here is derived from an EMBL/GenBank/DDBJ whole genome shotgun (WGS) entry which is preliminary data.</text>
</comment>
<dbReference type="EMBL" id="DTGR01000167">
    <property type="protein sequence ID" value="HHS30139.1"/>
    <property type="molecule type" value="Genomic_DNA"/>
</dbReference>
<dbReference type="PANTHER" id="PTHR33303:SF2">
    <property type="entry name" value="COA-BINDING DOMAIN-CONTAINING PROTEIN"/>
    <property type="match status" value="1"/>
</dbReference>
<sequence length="138" mass="15252">MSEPVAGSEEIKAILRDYRVVAVVGLSPKPERASHQVARYLKDHGYRIVPVNPGQKEILGEKCYRSLADIPFAVDVVDIFRNVEAIPAIVDEAIAIGAKVVWMQLGLVEPASARKAKEAGLKVVMDRCMKIEHDRYVA</sequence>
<proteinExistence type="predicted"/>
<dbReference type="SMART" id="SM00881">
    <property type="entry name" value="CoA_binding"/>
    <property type="match status" value="1"/>
</dbReference>
<evidence type="ECO:0000313" key="2">
    <source>
        <dbReference type="EMBL" id="HHS30139.1"/>
    </source>
</evidence>
<name>A0A7V6A4J0_9BACT</name>
<protein>
    <submittedName>
        <fullName evidence="2">CoA-binding protein</fullName>
    </submittedName>
</protein>
<dbReference type="InterPro" id="IPR003781">
    <property type="entry name" value="CoA-bd"/>
</dbReference>
<dbReference type="AlphaFoldDB" id="A0A7V6A4J0"/>
<accession>A0A7V6A4J0</accession>
<dbReference type="Gene3D" id="3.40.50.720">
    <property type="entry name" value="NAD(P)-binding Rossmann-like Domain"/>
    <property type="match status" value="1"/>
</dbReference>
<reference evidence="2" key="1">
    <citation type="journal article" date="2020" name="mSystems">
        <title>Genome- and Community-Level Interaction Insights into Carbon Utilization and Element Cycling Functions of Hydrothermarchaeota in Hydrothermal Sediment.</title>
        <authorList>
            <person name="Zhou Z."/>
            <person name="Liu Y."/>
            <person name="Xu W."/>
            <person name="Pan J."/>
            <person name="Luo Z.H."/>
            <person name="Li M."/>
        </authorList>
    </citation>
    <scope>NUCLEOTIDE SEQUENCE [LARGE SCALE GENOMIC DNA]</scope>
    <source>
        <strain evidence="2">SpSt-767</strain>
    </source>
</reference>
<organism evidence="2">
    <name type="scientific">Desulfobacca acetoxidans</name>
    <dbReference type="NCBI Taxonomy" id="60893"/>
    <lineage>
        <taxon>Bacteria</taxon>
        <taxon>Pseudomonadati</taxon>
        <taxon>Thermodesulfobacteriota</taxon>
        <taxon>Desulfobaccia</taxon>
        <taxon>Desulfobaccales</taxon>
        <taxon>Desulfobaccaceae</taxon>
        <taxon>Desulfobacca</taxon>
    </lineage>
</organism>
<gene>
    <name evidence="2" type="ORF">ENV52_10615</name>
</gene>
<evidence type="ECO:0000259" key="1">
    <source>
        <dbReference type="SMART" id="SM00881"/>
    </source>
</evidence>
<dbReference type="InterPro" id="IPR036291">
    <property type="entry name" value="NAD(P)-bd_dom_sf"/>
</dbReference>
<dbReference type="SUPFAM" id="SSF51735">
    <property type="entry name" value="NAD(P)-binding Rossmann-fold domains"/>
    <property type="match status" value="1"/>
</dbReference>